<sequence>MSGKFYFSAYLASLARRCCTSSSAGCQCDEWAESVCSKSSGCMIRWCHDTDNASPCGSAPSRVWTGGKKSWYVIKRSNVFYQIAINGPGTELKRWAKCVEDKYSLARSVYGSCKRTIDDGALKVGEKDDMTRLSFRKVVSSNSDEELLLSRYDS</sequence>
<dbReference type="EMBL" id="CAAALY010289676">
    <property type="protein sequence ID" value="VEL44107.1"/>
    <property type="molecule type" value="Genomic_DNA"/>
</dbReference>
<organism evidence="1 2">
    <name type="scientific">Protopolystoma xenopodis</name>
    <dbReference type="NCBI Taxonomy" id="117903"/>
    <lineage>
        <taxon>Eukaryota</taxon>
        <taxon>Metazoa</taxon>
        <taxon>Spiralia</taxon>
        <taxon>Lophotrochozoa</taxon>
        <taxon>Platyhelminthes</taxon>
        <taxon>Monogenea</taxon>
        <taxon>Polyopisthocotylea</taxon>
        <taxon>Polystomatidea</taxon>
        <taxon>Polystomatidae</taxon>
        <taxon>Protopolystoma</taxon>
    </lineage>
</organism>
<dbReference type="AlphaFoldDB" id="A0A448XSV2"/>
<name>A0A448XSV2_9PLAT</name>
<reference evidence="1" key="1">
    <citation type="submission" date="2018-11" db="EMBL/GenBank/DDBJ databases">
        <authorList>
            <consortium name="Pathogen Informatics"/>
        </authorList>
    </citation>
    <scope>NUCLEOTIDE SEQUENCE</scope>
</reference>
<accession>A0A448XSV2</accession>
<evidence type="ECO:0000313" key="2">
    <source>
        <dbReference type="Proteomes" id="UP000784294"/>
    </source>
</evidence>
<proteinExistence type="predicted"/>
<evidence type="ECO:0000313" key="1">
    <source>
        <dbReference type="EMBL" id="VEL44107.1"/>
    </source>
</evidence>
<protein>
    <submittedName>
        <fullName evidence="1">Uncharacterized protein</fullName>
    </submittedName>
</protein>
<keyword evidence="2" id="KW-1185">Reference proteome</keyword>
<dbReference type="Proteomes" id="UP000784294">
    <property type="component" value="Unassembled WGS sequence"/>
</dbReference>
<gene>
    <name evidence="1" type="ORF">PXEA_LOCUS37547</name>
</gene>
<comment type="caution">
    <text evidence="1">The sequence shown here is derived from an EMBL/GenBank/DDBJ whole genome shotgun (WGS) entry which is preliminary data.</text>
</comment>